<keyword evidence="3" id="KW-0812">Transmembrane</keyword>
<evidence type="ECO:0000256" key="2">
    <source>
        <dbReference type="SAM" id="MobiDB-lite"/>
    </source>
</evidence>
<dbReference type="InterPro" id="IPR007065">
    <property type="entry name" value="HPP"/>
</dbReference>
<dbReference type="GO" id="GO:0016567">
    <property type="term" value="P:protein ubiquitination"/>
    <property type="evidence" value="ECO:0007669"/>
    <property type="project" value="InterPro"/>
</dbReference>
<keyword evidence="6" id="KW-1185">Reference proteome</keyword>
<evidence type="ECO:0000313" key="6">
    <source>
        <dbReference type="Proteomes" id="UP001489004"/>
    </source>
</evidence>
<gene>
    <name evidence="5" type="ORF">WJX72_005783</name>
</gene>
<dbReference type="Proteomes" id="UP001489004">
    <property type="component" value="Unassembled WGS sequence"/>
</dbReference>
<name>A0AAW1R6H5_9CHLO</name>
<dbReference type="InterPro" id="IPR013083">
    <property type="entry name" value="Znf_RING/FYVE/PHD"/>
</dbReference>
<keyword evidence="3" id="KW-1133">Transmembrane helix</keyword>
<evidence type="ECO:0000313" key="5">
    <source>
        <dbReference type="EMBL" id="KAK9829426.1"/>
    </source>
</evidence>
<dbReference type="InterPro" id="IPR058581">
    <property type="entry name" value="TM_HPP"/>
</dbReference>
<feature type="transmembrane region" description="Helical" evidence="3">
    <location>
        <begin position="444"/>
        <end position="462"/>
    </location>
</feature>
<dbReference type="EMBL" id="JALJOR010000001">
    <property type="protein sequence ID" value="KAK9829426.1"/>
    <property type="molecule type" value="Genomic_DNA"/>
</dbReference>
<dbReference type="PROSITE" id="PS51698">
    <property type="entry name" value="U_BOX"/>
    <property type="match status" value="1"/>
</dbReference>
<dbReference type="CDD" id="cd16655">
    <property type="entry name" value="RING-Ubox_WDSUB1-like"/>
    <property type="match status" value="1"/>
</dbReference>
<feature type="transmembrane region" description="Helical" evidence="3">
    <location>
        <begin position="417"/>
        <end position="438"/>
    </location>
</feature>
<feature type="compositionally biased region" description="Polar residues" evidence="2">
    <location>
        <begin position="329"/>
        <end position="342"/>
    </location>
</feature>
<feature type="domain" description="U-box" evidence="4">
    <location>
        <begin position="252"/>
        <end position="325"/>
    </location>
</feature>
<feature type="region of interest" description="Disordered" evidence="2">
    <location>
        <begin position="329"/>
        <end position="352"/>
    </location>
</feature>
<dbReference type="PANTHER" id="PTHR33741:SF5">
    <property type="entry name" value="TRANSMEMBRANE PROTEIN DDB_G0269096-RELATED"/>
    <property type="match status" value="1"/>
</dbReference>
<feature type="transmembrane region" description="Helical" evidence="3">
    <location>
        <begin position="496"/>
        <end position="516"/>
    </location>
</feature>
<keyword evidence="3" id="KW-0472">Membrane</keyword>
<organism evidence="5 6">
    <name type="scientific">[Myrmecia] bisecta</name>
    <dbReference type="NCBI Taxonomy" id="41462"/>
    <lineage>
        <taxon>Eukaryota</taxon>
        <taxon>Viridiplantae</taxon>
        <taxon>Chlorophyta</taxon>
        <taxon>core chlorophytes</taxon>
        <taxon>Trebouxiophyceae</taxon>
        <taxon>Trebouxiales</taxon>
        <taxon>Trebouxiaceae</taxon>
        <taxon>Myrmecia</taxon>
    </lineage>
</organism>
<dbReference type="GO" id="GO:0004842">
    <property type="term" value="F:ubiquitin-protein transferase activity"/>
    <property type="evidence" value="ECO:0007669"/>
    <property type="project" value="InterPro"/>
</dbReference>
<proteinExistence type="predicted"/>
<dbReference type="InterPro" id="IPR003613">
    <property type="entry name" value="Ubox_domain"/>
</dbReference>
<dbReference type="Pfam" id="PF04564">
    <property type="entry name" value="U-box"/>
    <property type="match status" value="1"/>
</dbReference>
<comment type="caution">
    <text evidence="5">The sequence shown here is derived from an EMBL/GenBank/DDBJ whole genome shotgun (WGS) entry which is preliminary data.</text>
</comment>
<feature type="coiled-coil region" evidence="1">
    <location>
        <begin position="204"/>
        <end position="248"/>
    </location>
</feature>
<feature type="transmembrane region" description="Helical" evidence="3">
    <location>
        <begin position="471"/>
        <end position="490"/>
    </location>
</feature>
<sequence length="552" mass="59241">MEACCSRSDEGVASVSPQQKETYARAIAGLKVALDFLRGAGGGAFSIIQRPSIPLLDYLQPADVRLHGLHNLAALEAHPRFQQHAERSRGGRRSCLQAVAVEILTLCKGACSTATLESMCAVLDLLQQLFARDGSGTLSKMQWDPTWAQIASALPEFAHAAGKGAPSGKLDPIIRQLDALSELLKEAHSSQAQRAEAAFAALMLEEEQAAETKAKQEAKNAAKAAAKRAKKQRAKARAQQEVEHAARLDAQFDADAICCPITQEPMMDPVICADGHTYELTAITQWLEKHHTSPMTNEPLPSKALVPNKAIKNFCSAFLAILADRPSVREQQTSGSTANNAAESKGEDGSPSAIVIQADGSAHGGSAYIAQHTRPSANVVVEEDTYSKPPLTLVKVYFRKWKGQKDSPLPVPPALDLFWSFVGAFLSILAIAGLNQWLAPSLHLHVLVASFGASAVLVFGVIESKLAQPRNFLGGQIISAVIGCCVRLALGEVIWLSSALGMALALLVMQAIALVVNNFHHKKSYPTFWLGIDWPWGSKRAAPPEARGAARR</sequence>
<dbReference type="Gene3D" id="3.30.40.10">
    <property type="entry name" value="Zinc/RING finger domain, C3HC4 (zinc finger)"/>
    <property type="match status" value="1"/>
</dbReference>
<dbReference type="SMART" id="SM00504">
    <property type="entry name" value="Ubox"/>
    <property type="match status" value="1"/>
</dbReference>
<evidence type="ECO:0000256" key="3">
    <source>
        <dbReference type="SAM" id="Phobius"/>
    </source>
</evidence>
<keyword evidence="1" id="KW-0175">Coiled coil</keyword>
<protein>
    <recommendedName>
        <fullName evidence="4">U-box domain-containing protein</fullName>
    </recommendedName>
</protein>
<evidence type="ECO:0000256" key="1">
    <source>
        <dbReference type="SAM" id="Coils"/>
    </source>
</evidence>
<dbReference type="SUPFAM" id="SSF57850">
    <property type="entry name" value="RING/U-box"/>
    <property type="match status" value="1"/>
</dbReference>
<dbReference type="AlphaFoldDB" id="A0AAW1R6H5"/>
<evidence type="ECO:0000259" key="4">
    <source>
        <dbReference type="PROSITE" id="PS51698"/>
    </source>
</evidence>
<accession>A0AAW1R6H5</accession>
<dbReference type="Pfam" id="PF04982">
    <property type="entry name" value="TM_HPP"/>
    <property type="match status" value="1"/>
</dbReference>
<dbReference type="PANTHER" id="PTHR33741">
    <property type="entry name" value="TRANSMEMBRANE PROTEIN DDB_G0269096-RELATED"/>
    <property type="match status" value="1"/>
</dbReference>
<reference evidence="5 6" key="1">
    <citation type="journal article" date="2024" name="Nat. Commun.">
        <title>Phylogenomics reveals the evolutionary origins of lichenization in chlorophyte algae.</title>
        <authorList>
            <person name="Puginier C."/>
            <person name="Libourel C."/>
            <person name="Otte J."/>
            <person name="Skaloud P."/>
            <person name="Haon M."/>
            <person name="Grisel S."/>
            <person name="Petersen M."/>
            <person name="Berrin J.G."/>
            <person name="Delaux P.M."/>
            <person name="Dal Grande F."/>
            <person name="Keller J."/>
        </authorList>
    </citation>
    <scope>NUCLEOTIDE SEQUENCE [LARGE SCALE GENOMIC DNA]</scope>
    <source>
        <strain evidence="5 6">SAG 2043</strain>
    </source>
</reference>